<organism evidence="2 3">
    <name type="scientific">Sistotremastrum niveocremeum HHB9708</name>
    <dbReference type="NCBI Taxonomy" id="1314777"/>
    <lineage>
        <taxon>Eukaryota</taxon>
        <taxon>Fungi</taxon>
        <taxon>Dikarya</taxon>
        <taxon>Basidiomycota</taxon>
        <taxon>Agaricomycotina</taxon>
        <taxon>Agaricomycetes</taxon>
        <taxon>Sistotremastrales</taxon>
        <taxon>Sistotremastraceae</taxon>
        <taxon>Sertulicium</taxon>
        <taxon>Sertulicium niveocremeum</taxon>
    </lineage>
</organism>
<protein>
    <submittedName>
        <fullName evidence="2">Uncharacterized protein</fullName>
    </submittedName>
</protein>
<evidence type="ECO:0000313" key="3">
    <source>
        <dbReference type="Proteomes" id="UP000076722"/>
    </source>
</evidence>
<dbReference type="STRING" id="1314777.A0A164SMA5"/>
<accession>A0A164SMA5</accession>
<feature type="transmembrane region" description="Helical" evidence="1">
    <location>
        <begin position="39"/>
        <end position="56"/>
    </location>
</feature>
<proteinExistence type="predicted"/>
<evidence type="ECO:0000313" key="2">
    <source>
        <dbReference type="EMBL" id="KZS91623.1"/>
    </source>
</evidence>
<name>A0A164SMA5_9AGAM</name>
<keyword evidence="1" id="KW-1133">Transmembrane helix</keyword>
<evidence type="ECO:0000256" key="1">
    <source>
        <dbReference type="SAM" id="Phobius"/>
    </source>
</evidence>
<sequence length="450" mass="48747">MSVNAVPDKLAKDLEAYSDGDVPVPMAAGPPKRRRRFRAHALIGIIGIFFVGSWVFRNCTHGGGILELIDTDGPQCTSEWSEDGGFKWPWQPFTSRTINYLPAGTSNIFLEANHASRGRVTVRTSDFLQVPLIVTVATHYSREARDKASACQVTRSEGTSGVLIHTPFSTGGRDNFISYHSWVTFPSPKAVNRTDHITQFGSFETKTNVFEHHFMSIVNETLSFDRLQISTTNAPITIENIVASDVRIDTSNGAITGTFHSNGSLILTTSNAPIDIVTHIANDANAGKENRLIARTSNAYISSSNYLSAASTQSALSSTSPNGTFTMSYETANGPIDLEFPSVPPSSLLGLSAKSSNGAIRASLNPAFEGNIHAITSNVFRAEVKYNANTEDPTGEGRVRKFDLQKIDAGEEIKGSVKWVESDGKDVSFADKSGNIEVKTSNADVELNFN</sequence>
<keyword evidence="1" id="KW-0472">Membrane</keyword>
<keyword evidence="1" id="KW-0812">Transmembrane</keyword>
<dbReference type="AlphaFoldDB" id="A0A164SMA5"/>
<dbReference type="Proteomes" id="UP000076722">
    <property type="component" value="Unassembled WGS sequence"/>
</dbReference>
<dbReference type="OrthoDB" id="5570013at2759"/>
<reference evidence="2 3" key="1">
    <citation type="journal article" date="2016" name="Mol. Biol. Evol.">
        <title>Comparative Genomics of Early-Diverging Mushroom-Forming Fungi Provides Insights into the Origins of Lignocellulose Decay Capabilities.</title>
        <authorList>
            <person name="Nagy L.G."/>
            <person name="Riley R."/>
            <person name="Tritt A."/>
            <person name="Adam C."/>
            <person name="Daum C."/>
            <person name="Floudas D."/>
            <person name="Sun H."/>
            <person name="Yadav J.S."/>
            <person name="Pangilinan J."/>
            <person name="Larsson K.H."/>
            <person name="Matsuura K."/>
            <person name="Barry K."/>
            <person name="Labutti K."/>
            <person name="Kuo R."/>
            <person name="Ohm R.A."/>
            <person name="Bhattacharya S.S."/>
            <person name="Shirouzu T."/>
            <person name="Yoshinaga Y."/>
            <person name="Martin F.M."/>
            <person name="Grigoriev I.V."/>
            <person name="Hibbett D.S."/>
        </authorList>
    </citation>
    <scope>NUCLEOTIDE SEQUENCE [LARGE SCALE GENOMIC DNA]</scope>
    <source>
        <strain evidence="2 3">HHB9708</strain>
    </source>
</reference>
<gene>
    <name evidence="2" type="ORF">SISNIDRAFT_487291</name>
</gene>
<keyword evidence="3" id="KW-1185">Reference proteome</keyword>
<dbReference type="EMBL" id="KV419414">
    <property type="protein sequence ID" value="KZS91623.1"/>
    <property type="molecule type" value="Genomic_DNA"/>
</dbReference>